<dbReference type="InterPro" id="IPR002938">
    <property type="entry name" value="FAD-bd"/>
</dbReference>
<feature type="domain" description="FAD-binding" evidence="1">
    <location>
        <begin position="13"/>
        <end position="335"/>
    </location>
</feature>
<accession>A0A7K1FKE8</accession>
<evidence type="ECO:0000259" key="1">
    <source>
        <dbReference type="Pfam" id="PF01494"/>
    </source>
</evidence>
<dbReference type="InterPro" id="IPR036188">
    <property type="entry name" value="FAD/NAD-bd_sf"/>
</dbReference>
<dbReference type="AlphaFoldDB" id="A0A7K1FKE8"/>
<evidence type="ECO:0000313" key="3">
    <source>
        <dbReference type="Proteomes" id="UP000460221"/>
    </source>
</evidence>
<gene>
    <name evidence="2" type="ORF">GIS00_11745</name>
</gene>
<dbReference type="PRINTS" id="PR00420">
    <property type="entry name" value="RNGMNOXGNASE"/>
</dbReference>
<proteinExistence type="predicted"/>
<sequence length="416" mass="45361">MTDTTAAAVPHAIVSGASIAGLSTAFWLRRIGWQVTVLERTEEFREGGQNIDVRGVAREVLRRTGLFDAVKAQNTTETGTVLVDADGSVHAELPSDDPDGATAELEVLRGDLAKVLRDALPPGEDIRFGDPIACVRQDGDAVTVTTEAGESLTADLLVIAEGVRSSTRALVFPDAVDPRDLHITMAFGTIPRIESDDNTWRWYTAPGGRQVHLRPDNHGTTRAILAFADEDKDHPVDLTDSSREDALAWLRERFADAGWQVERVLDGFDTSEDVYIDRLTQIRMDTWHRGRVCVLGDSGWCVTPMGGGGSSLALTAGYVLAAQIAQIPAGSGTPDREELTKALQRWEEWMRPLVDDVQTLPPGLDHFAYPRTALGVKIRAVVDRIVMSGPLKPLVAKITHVADDDRELPAIDLHRS</sequence>
<dbReference type="GO" id="GO:0071949">
    <property type="term" value="F:FAD binding"/>
    <property type="evidence" value="ECO:0007669"/>
    <property type="project" value="InterPro"/>
</dbReference>
<dbReference type="PANTHER" id="PTHR46865">
    <property type="entry name" value="OXIDOREDUCTASE-RELATED"/>
    <property type="match status" value="1"/>
</dbReference>
<dbReference type="Pfam" id="PF01494">
    <property type="entry name" value="FAD_binding_3"/>
    <property type="match status" value="1"/>
</dbReference>
<protein>
    <submittedName>
        <fullName evidence="2">FAD-dependent oxidoreductase</fullName>
    </submittedName>
</protein>
<dbReference type="Proteomes" id="UP000460221">
    <property type="component" value="Unassembled WGS sequence"/>
</dbReference>
<reference evidence="2 3" key="1">
    <citation type="submission" date="2019-11" db="EMBL/GenBank/DDBJ databases">
        <authorList>
            <person name="Jiang L.-Q."/>
        </authorList>
    </citation>
    <scope>NUCLEOTIDE SEQUENCE [LARGE SCALE GENOMIC DNA]</scope>
    <source>
        <strain evidence="2 3">YIM 132087</strain>
    </source>
</reference>
<keyword evidence="3" id="KW-1185">Reference proteome</keyword>
<dbReference type="SUPFAM" id="SSF51905">
    <property type="entry name" value="FAD/NAD(P)-binding domain"/>
    <property type="match status" value="1"/>
</dbReference>
<dbReference type="RefSeq" id="WP_154768601.1">
    <property type="nucleotide sequence ID" value="NZ_WLYK01000003.1"/>
</dbReference>
<dbReference type="Gene3D" id="3.50.50.60">
    <property type="entry name" value="FAD/NAD(P)-binding domain"/>
    <property type="match status" value="1"/>
</dbReference>
<evidence type="ECO:0000313" key="2">
    <source>
        <dbReference type="EMBL" id="MTD14615.1"/>
    </source>
</evidence>
<dbReference type="InterPro" id="IPR051704">
    <property type="entry name" value="FAD_aromatic-hydroxylase"/>
</dbReference>
<dbReference type="PANTHER" id="PTHR46865:SF2">
    <property type="entry name" value="MONOOXYGENASE"/>
    <property type="match status" value="1"/>
</dbReference>
<comment type="caution">
    <text evidence="2">The sequence shown here is derived from an EMBL/GenBank/DDBJ whole genome shotgun (WGS) entry which is preliminary data.</text>
</comment>
<dbReference type="EMBL" id="WLYK01000003">
    <property type="protein sequence ID" value="MTD14615.1"/>
    <property type="molecule type" value="Genomic_DNA"/>
</dbReference>
<dbReference type="Gene3D" id="3.30.9.10">
    <property type="entry name" value="D-Amino Acid Oxidase, subunit A, domain 2"/>
    <property type="match status" value="1"/>
</dbReference>
<organism evidence="2 3">
    <name type="scientific">Nakamurella alba</name>
    <dbReference type="NCBI Taxonomy" id="2665158"/>
    <lineage>
        <taxon>Bacteria</taxon>
        <taxon>Bacillati</taxon>
        <taxon>Actinomycetota</taxon>
        <taxon>Actinomycetes</taxon>
        <taxon>Nakamurellales</taxon>
        <taxon>Nakamurellaceae</taxon>
        <taxon>Nakamurella</taxon>
    </lineage>
</organism>
<name>A0A7K1FKE8_9ACTN</name>